<evidence type="ECO:0000256" key="8">
    <source>
        <dbReference type="ARBA" id="ARBA00022989"/>
    </source>
</evidence>
<dbReference type="AlphaFoldDB" id="A0A443RR51"/>
<dbReference type="OrthoDB" id="1916590at2759"/>
<gene>
    <name evidence="13" type="ORF">B4U79_08910</name>
</gene>
<comment type="subcellular location">
    <subcellularLocation>
        <location evidence="1 11">Membrane</location>
        <topology evidence="1 11">Single-pass membrane protein</topology>
    </subcellularLocation>
</comment>
<evidence type="ECO:0000256" key="4">
    <source>
        <dbReference type="ARBA" id="ARBA00022692"/>
    </source>
</evidence>
<dbReference type="Proteomes" id="UP000285301">
    <property type="component" value="Unassembled WGS sequence"/>
</dbReference>
<evidence type="ECO:0000256" key="1">
    <source>
        <dbReference type="ARBA" id="ARBA00004167"/>
    </source>
</evidence>
<feature type="transmembrane region" description="Helical" evidence="11">
    <location>
        <begin position="251"/>
        <end position="270"/>
    </location>
</feature>
<dbReference type="STRING" id="1965070.A0A443RR51"/>
<dbReference type="Pfam" id="PF25993">
    <property type="entry name" value="zf-B_box_ZFPL1"/>
    <property type="match status" value="1"/>
</dbReference>
<dbReference type="EMBL" id="NCKU01000035">
    <property type="protein sequence ID" value="RWS17786.1"/>
    <property type="molecule type" value="Genomic_DNA"/>
</dbReference>
<keyword evidence="8 11" id="KW-1133">Transmembrane helix</keyword>
<keyword evidence="7 11" id="KW-0862">Zinc</keyword>
<comment type="caution">
    <text evidence="13">The sequence shown here is derived from an EMBL/GenBank/DDBJ whole genome shotgun (WGS) entry which is preliminary data.</text>
</comment>
<name>A0A443RR51_9ACAR</name>
<sequence length="298" mass="33965">MGLCKCPKKKVTQHFCFEHKVNVCEFCMVSDHPKCVVGPYLNWLEDDSFTKVCSLCRQDLANDECIRLLCYHVFHWPCLNRYASDMPSNTAPAGYTCPDCHKPIFPPSSAANTPVSLNLRKLLSTVEWARVGLGLPIVENNRNSLIADDSNVSNYQRNVPQIIHHNPVSSTTPIPVNNVSSFINSSSDSFTISSNPRKVHESEVRFSNNSNAPLLDIDEDKYRNKSPMEFLSRWFRSHGAFSRQRNSYRRWIIVGILAFIALCTIIHYFLKMGRLTADNDPLLDPNFNPNIRVEENNL</sequence>
<keyword evidence="4 11" id="KW-0812">Transmembrane</keyword>
<dbReference type="InterPro" id="IPR058730">
    <property type="entry name" value="U-box_ZFPL1-like"/>
</dbReference>
<dbReference type="Pfam" id="PF25998">
    <property type="entry name" value="U-box_ZFPL1"/>
    <property type="match status" value="1"/>
</dbReference>
<dbReference type="PANTHER" id="PTHR12981">
    <property type="entry name" value="ZINC FINGER PROTEIN-LIKE 1"/>
    <property type="match status" value="1"/>
</dbReference>
<dbReference type="InterPro" id="IPR058731">
    <property type="entry name" value="Znf-B_box_ZFPL1-like"/>
</dbReference>
<evidence type="ECO:0000256" key="9">
    <source>
        <dbReference type="ARBA" id="ARBA00023136"/>
    </source>
</evidence>
<dbReference type="InterPro" id="IPR001841">
    <property type="entry name" value="Znf_RING"/>
</dbReference>
<keyword evidence="5 11" id="KW-0479">Metal-binding</keyword>
<keyword evidence="9 11" id="KW-0472">Membrane</keyword>
<dbReference type="Gene3D" id="3.30.40.10">
    <property type="entry name" value="Zinc/RING finger domain, C3HC4 (zinc finger)"/>
    <property type="match status" value="1"/>
</dbReference>
<feature type="domain" description="RING-type" evidence="12">
    <location>
        <begin position="53"/>
        <end position="101"/>
    </location>
</feature>
<evidence type="ECO:0000256" key="11">
    <source>
        <dbReference type="RuleBase" id="RU369078"/>
    </source>
</evidence>
<evidence type="ECO:0000256" key="7">
    <source>
        <dbReference type="ARBA" id="ARBA00022833"/>
    </source>
</evidence>
<reference evidence="13 14" key="1">
    <citation type="journal article" date="2018" name="Gigascience">
        <title>Genomes of trombidid mites reveal novel predicted allergens and laterally-transferred genes associated with secondary metabolism.</title>
        <authorList>
            <person name="Dong X."/>
            <person name="Chaisiri K."/>
            <person name="Xia D."/>
            <person name="Armstrong S.D."/>
            <person name="Fang Y."/>
            <person name="Donnelly M.J."/>
            <person name="Kadowaki T."/>
            <person name="McGarry J.W."/>
            <person name="Darby A.C."/>
            <person name="Makepeace B.L."/>
        </authorList>
    </citation>
    <scope>NUCLEOTIDE SEQUENCE [LARGE SCALE GENOMIC DNA]</scope>
    <source>
        <strain evidence="13">UoL-WK</strain>
    </source>
</reference>
<organism evidence="13 14">
    <name type="scientific">Dinothrombium tinctorium</name>
    <dbReference type="NCBI Taxonomy" id="1965070"/>
    <lineage>
        <taxon>Eukaryota</taxon>
        <taxon>Metazoa</taxon>
        <taxon>Ecdysozoa</taxon>
        <taxon>Arthropoda</taxon>
        <taxon>Chelicerata</taxon>
        <taxon>Arachnida</taxon>
        <taxon>Acari</taxon>
        <taxon>Acariformes</taxon>
        <taxon>Trombidiformes</taxon>
        <taxon>Prostigmata</taxon>
        <taxon>Anystina</taxon>
        <taxon>Parasitengona</taxon>
        <taxon>Trombidioidea</taxon>
        <taxon>Trombidiidae</taxon>
        <taxon>Dinothrombium</taxon>
    </lineage>
</organism>
<evidence type="ECO:0000256" key="2">
    <source>
        <dbReference type="ARBA" id="ARBA00005561"/>
    </source>
</evidence>
<dbReference type="CDD" id="cd16487">
    <property type="entry name" value="mRING-H2-C3DHC3_ZFPL1"/>
    <property type="match status" value="1"/>
</dbReference>
<proteinExistence type="inferred from homology"/>
<dbReference type="GO" id="GO:0016020">
    <property type="term" value="C:membrane"/>
    <property type="evidence" value="ECO:0007669"/>
    <property type="project" value="UniProtKB-SubCell"/>
</dbReference>
<evidence type="ECO:0000256" key="5">
    <source>
        <dbReference type="ARBA" id="ARBA00022723"/>
    </source>
</evidence>
<dbReference type="SMART" id="SM00184">
    <property type="entry name" value="RING"/>
    <property type="match status" value="1"/>
</dbReference>
<evidence type="ECO:0000313" key="13">
    <source>
        <dbReference type="EMBL" id="RWS17786.1"/>
    </source>
</evidence>
<evidence type="ECO:0000259" key="12">
    <source>
        <dbReference type="PROSITE" id="PS50089"/>
    </source>
</evidence>
<evidence type="ECO:0000256" key="3">
    <source>
        <dbReference type="ARBA" id="ARBA00013701"/>
    </source>
</evidence>
<dbReference type="InterPro" id="IPR039043">
    <property type="entry name" value="ZFPL1"/>
</dbReference>
<evidence type="ECO:0000256" key="6">
    <source>
        <dbReference type="ARBA" id="ARBA00022771"/>
    </source>
</evidence>
<evidence type="ECO:0000313" key="14">
    <source>
        <dbReference type="Proteomes" id="UP000285301"/>
    </source>
</evidence>
<dbReference type="SUPFAM" id="SSF57850">
    <property type="entry name" value="RING/U-box"/>
    <property type="match status" value="1"/>
</dbReference>
<dbReference type="GO" id="GO:0008270">
    <property type="term" value="F:zinc ion binding"/>
    <property type="evidence" value="ECO:0007669"/>
    <property type="project" value="UniProtKB-UniRule"/>
</dbReference>
<accession>A0A443RR51</accession>
<keyword evidence="14" id="KW-1185">Reference proteome</keyword>
<dbReference type="GO" id="GO:0005794">
    <property type="term" value="C:Golgi apparatus"/>
    <property type="evidence" value="ECO:0007669"/>
    <property type="project" value="TreeGrafter"/>
</dbReference>
<dbReference type="InterPro" id="IPR013083">
    <property type="entry name" value="Znf_RING/FYVE/PHD"/>
</dbReference>
<dbReference type="PROSITE" id="PS50089">
    <property type="entry name" value="ZF_RING_2"/>
    <property type="match status" value="1"/>
</dbReference>
<comment type="similarity">
    <text evidence="2 11">Belongs to the ZFPL1 family.</text>
</comment>
<keyword evidence="6 10" id="KW-0863">Zinc-finger</keyword>
<protein>
    <recommendedName>
        <fullName evidence="3 11">Zinc finger protein-like 1 homolog</fullName>
    </recommendedName>
</protein>
<evidence type="ECO:0000256" key="10">
    <source>
        <dbReference type="PROSITE-ProRule" id="PRU00175"/>
    </source>
</evidence>
<dbReference type="PANTHER" id="PTHR12981:SF0">
    <property type="entry name" value="ZINC FINGER PROTEIN-LIKE 1"/>
    <property type="match status" value="1"/>
</dbReference>